<dbReference type="InterPro" id="IPR050005">
    <property type="entry name" value="DenD"/>
</dbReference>
<dbReference type="NCBIfam" id="NF043036">
    <property type="entry name" value="ErythonDh"/>
    <property type="match status" value="1"/>
</dbReference>
<dbReference type="Proteomes" id="UP000712673">
    <property type="component" value="Unassembled WGS sequence"/>
</dbReference>
<dbReference type="CDD" id="cd05238">
    <property type="entry name" value="Gne_like_SDR_e"/>
    <property type="match status" value="1"/>
</dbReference>
<dbReference type="PANTHER" id="PTHR43103:SF3">
    <property type="entry name" value="ADP-L-GLYCERO-D-MANNO-HEPTOSE-6-EPIMERASE"/>
    <property type="match status" value="1"/>
</dbReference>
<comment type="caution">
    <text evidence="4">The sequence shown here is derived from an EMBL/GenBank/DDBJ whole genome shotgun (WGS) entry which is preliminary data.</text>
</comment>
<keyword evidence="2" id="KW-0119">Carbohydrate metabolism</keyword>
<gene>
    <name evidence="4" type="ORF">FJZ47_03255</name>
</gene>
<dbReference type="AlphaFoldDB" id="A0A938B1E3"/>
<organism evidence="4 5">
    <name type="scientific">Tectimicrobiota bacterium</name>
    <dbReference type="NCBI Taxonomy" id="2528274"/>
    <lineage>
        <taxon>Bacteria</taxon>
        <taxon>Pseudomonadati</taxon>
        <taxon>Nitrospinota/Tectimicrobiota group</taxon>
        <taxon>Candidatus Tectimicrobiota</taxon>
    </lineage>
</organism>
<dbReference type="SUPFAM" id="SSF51735">
    <property type="entry name" value="NAD(P)-binding Rossmann-fold domains"/>
    <property type="match status" value="1"/>
</dbReference>
<proteinExistence type="predicted"/>
<keyword evidence="1" id="KW-0521">NADP</keyword>
<evidence type="ECO:0000256" key="1">
    <source>
        <dbReference type="ARBA" id="ARBA00022857"/>
    </source>
</evidence>
<dbReference type="PANTHER" id="PTHR43103">
    <property type="entry name" value="NUCLEOSIDE-DIPHOSPHATE-SUGAR EPIMERASE"/>
    <property type="match status" value="1"/>
</dbReference>
<reference evidence="4" key="1">
    <citation type="submission" date="2019-03" db="EMBL/GenBank/DDBJ databases">
        <title>Lake Tanganyika Metagenome-Assembled Genomes (MAGs).</title>
        <authorList>
            <person name="Tran P."/>
        </authorList>
    </citation>
    <scope>NUCLEOTIDE SEQUENCE</scope>
    <source>
        <strain evidence="4">K_DeepCast_65m_m2_066</strain>
    </source>
</reference>
<evidence type="ECO:0000313" key="4">
    <source>
        <dbReference type="EMBL" id="MBM3222809.1"/>
    </source>
</evidence>
<accession>A0A938B1E3</accession>
<dbReference type="Gene3D" id="3.90.25.10">
    <property type="entry name" value="UDP-galactose 4-epimerase, domain 1"/>
    <property type="match status" value="1"/>
</dbReference>
<dbReference type="InterPro" id="IPR036291">
    <property type="entry name" value="NAD(P)-bd_dom_sf"/>
</dbReference>
<dbReference type="Gene3D" id="3.40.50.720">
    <property type="entry name" value="NAD(P)-binding Rossmann-like Domain"/>
    <property type="match status" value="1"/>
</dbReference>
<sequence>MKVVITGGAGFLGRRLLQTLLQQGTLGGPWGAAEAIDKIVLLDTMAPPPALTADARVQAITGDITDRALLAEVIDHHTHSVFHFAAVVSAAAEADFDLGMRINLHGTLAVLDACRALPHPPRLLFTSSIASFGGPLPAVVNDSTPQAPENSYGVQKAIGELLVTDYSRKGYVDGRAVRLPTIVVRPGRPNRAASSFASSIIREPLTDLEAVCPVRPETRLAILSPRRAVEAFIRAHDLPAAAFGHTRSLIVPGLSVEVHEMVAALGRAAGQGAVERIRWQPDADIQRIISSWPGAFTSERALQLGFQADATMDAIVQAFIEDDLPEQRSL</sequence>
<dbReference type="EMBL" id="VGLS01000057">
    <property type="protein sequence ID" value="MBM3222809.1"/>
    <property type="molecule type" value="Genomic_DNA"/>
</dbReference>
<protein>
    <submittedName>
        <fullName evidence="4">SDR family oxidoreductase</fullName>
    </submittedName>
</protein>
<dbReference type="GO" id="GO:0016491">
    <property type="term" value="F:oxidoreductase activity"/>
    <property type="evidence" value="ECO:0007669"/>
    <property type="project" value="InterPro"/>
</dbReference>
<feature type="domain" description="NAD-dependent epimerase/dehydratase" evidence="3">
    <location>
        <begin position="3"/>
        <end position="203"/>
    </location>
</feature>
<name>A0A938B1E3_UNCTE</name>
<evidence type="ECO:0000259" key="3">
    <source>
        <dbReference type="Pfam" id="PF01370"/>
    </source>
</evidence>
<dbReference type="Pfam" id="PF01370">
    <property type="entry name" value="Epimerase"/>
    <property type="match status" value="1"/>
</dbReference>
<evidence type="ECO:0000256" key="2">
    <source>
        <dbReference type="ARBA" id="ARBA00023277"/>
    </source>
</evidence>
<evidence type="ECO:0000313" key="5">
    <source>
        <dbReference type="Proteomes" id="UP000712673"/>
    </source>
</evidence>
<dbReference type="InterPro" id="IPR001509">
    <property type="entry name" value="Epimerase_deHydtase"/>
</dbReference>